<protein>
    <submittedName>
        <fullName evidence="1">Uncharacterized protein</fullName>
    </submittedName>
</protein>
<dbReference type="EMBL" id="CP136920">
    <property type="protein sequence ID" value="WOO39668.1"/>
    <property type="molecule type" value="Genomic_DNA"/>
</dbReference>
<organism evidence="1 2">
    <name type="scientific">Rubellicoccus peritrichatus</name>
    <dbReference type="NCBI Taxonomy" id="3080537"/>
    <lineage>
        <taxon>Bacteria</taxon>
        <taxon>Pseudomonadati</taxon>
        <taxon>Verrucomicrobiota</taxon>
        <taxon>Opitutia</taxon>
        <taxon>Puniceicoccales</taxon>
        <taxon>Cerasicoccaceae</taxon>
        <taxon>Rubellicoccus</taxon>
    </lineage>
</organism>
<dbReference type="KEGG" id="puo:RZN69_13680"/>
<dbReference type="Proteomes" id="UP001304300">
    <property type="component" value="Chromosome"/>
</dbReference>
<keyword evidence="2" id="KW-1185">Reference proteome</keyword>
<dbReference type="AlphaFoldDB" id="A0AAQ3QQ00"/>
<proteinExistence type="predicted"/>
<gene>
    <name evidence="1" type="ORF">RZN69_13680</name>
</gene>
<dbReference type="RefSeq" id="WP_317831643.1">
    <property type="nucleotide sequence ID" value="NZ_CP136920.1"/>
</dbReference>
<accession>A0AAQ3QQ00</accession>
<sequence length="108" mass="12555">MKRKELWFEDSTLKAFETSLAELNEGKRNEISLQDMSQRPLLSIIKSDEDIKICIHSKDLSGMGEMLFEWSAYPKEIEDIQEKLRDYPAWWRNQQVSSHNSGGSAFSV</sequence>
<reference evidence="1 2" key="1">
    <citation type="submission" date="2023-10" db="EMBL/GenBank/DDBJ databases">
        <title>Rubellicoccus peritrichatus gen. nov., sp. nov., isolated from an algae of coral reef tank.</title>
        <authorList>
            <person name="Luo J."/>
        </authorList>
    </citation>
    <scope>NUCLEOTIDE SEQUENCE [LARGE SCALE GENOMIC DNA]</scope>
    <source>
        <strain evidence="1 2">CR14</strain>
    </source>
</reference>
<name>A0AAQ3QQ00_9BACT</name>
<evidence type="ECO:0000313" key="1">
    <source>
        <dbReference type="EMBL" id="WOO39668.1"/>
    </source>
</evidence>
<evidence type="ECO:0000313" key="2">
    <source>
        <dbReference type="Proteomes" id="UP001304300"/>
    </source>
</evidence>